<evidence type="ECO:0000313" key="5">
    <source>
        <dbReference type="EMBL" id="ANP26910.1"/>
    </source>
</evidence>
<dbReference type="PROSITE" id="PS50206">
    <property type="entry name" value="RHODANESE_3"/>
    <property type="match status" value="1"/>
</dbReference>
<reference evidence="5 6" key="1">
    <citation type="submission" date="2015-06" db="EMBL/GenBank/DDBJ databases">
        <title>Investigation of pathophysiology for high-risk pregnancy and development of treatment modality based on it.</title>
        <authorList>
            <person name="Kim B.-C."/>
            <person name="Lim S."/>
        </authorList>
    </citation>
    <scope>NUCLEOTIDE SEQUENCE [LARGE SCALE GENOMIC DNA]</scope>
    <source>
        <strain evidence="5 6">AD1-86</strain>
    </source>
</reference>
<keyword evidence="3" id="KW-0067">ATP-binding</keyword>
<feature type="domain" description="Rhodanese" evidence="4">
    <location>
        <begin position="301"/>
        <end position="386"/>
    </location>
</feature>
<dbReference type="KEGG" id="dva:DAD186_03530"/>
<proteinExistence type="predicted"/>
<dbReference type="Gene3D" id="3.40.50.720">
    <property type="entry name" value="NAD(P)-binding Rossmann-like Domain"/>
    <property type="match status" value="1"/>
</dbReference>
<dbReference type="Pfam" id="PF00581">
    <property type="entry name" value="Rhodanese"/>
    <property type="match status" value="1"/>
</dbReference>
<dbReference type="EMBL" id="CP012117">
    <property type="protein sequence ID" value="ANP26910.1"/>
    <property type="molecule type" value="Genomic_DNA"/>
</dbReference>
<dbReference type="SUPFAM" id="SSF69572">
    <property type="entry name" value="Activating enzymes of the ubiquitin-like proteins"/>
    <property type="match status" value="1"/>
</dbReference>
<dbReference type="Pfam" id="PF00899">
    <property type="entry name" value="ThiF"/>
    <property type="match status" value="1"/>
</dbReference>
<evidence type="ECO:0000256" key="2">
    <source>
        <dbReference type="ARBA" id="ARBA00022741"/>
    </source>
</evidence>
<dbReference type="PANTHER" id="PTHR10953:SF102">
    <property type="entry name" value="ADENYLYLTRANSFERASE AND SULFURTRANSFERASE MOCS3"/>
    <property type="match status" value="1"/>
</dbReference>
<dbReference type="GO" id="GO:0008641">
    <property type="term" value="F:ubiquitin-like modifier activating enzyme activity"/>
    <property type="evidence" value="ECO:0007669"/>
    <property type="project" value="InterPro"/>
</dbReference>
<dbReference type="InterPro" id="IPR045886">
    <property type="entry name" value="ThiF/MoeB/HesA"/>
</dbReference>
<keyword evidence="2" id="KW-0547">Nucleotide-binding</keyword>
<name>A0A1B0ZG40_9MICO</name>
<dbReference type="InterPro" id="IPR001763">
    <property type="entry name" value="Rhodanese-like_dom"/>
</dbReference>
<dbReference type="InterPro" id="IPR036873">
    <property type="entry name" value="Rhodanese-like_dom_sf"/>
</dbReference>
<dbReference type="Proteomes" id="UP000092596">
    <property type="component" value="Chromosome"/>
</dbReference>
<organism evidence="5 6">
    <name type="scientific">Dermabacter vaginalis</name>
    <dbReference type="NCBI Taxonomy" id="1630135"/>
    <lineage>
        <taxon>Bacteria</taxon>
        <taxon>Bacillati</taxon>
        <taxon>Actinomycetota</taxon>
        <taxon>Actinomycetes</taxon>
        <taxon>Micrococcales</taxon>
        <taxon>Dermabacteraceae</taxon>
        <taxon>Dermabacter</taxon>
    </lineage>
</organism>
<evidence type="ECO:0000256" key="1">
    <source>
        <dbReference type="ARBA" id="ARBA00022679"/>
    </source>
</evidence>
<evidence type="ECO:0000313" key="6">
    <source>
        <dbReference type="Proteomes" id="UP000092596"/>
    </source>
</evidence>
<dbReference type="InterPro" id="IPR035985">
    <property type="entry name" value="Ubiquitin-activating_enz"/>
</dbReference>
<dbReference type="FunFam" id="3.40.50.720:FF:000033">
    <property type="entry name" value="Adenylyltransferase and sulfurtransferase MOCS3"/>
    <property type="match status" value="1"/>
</dbReference>
<dbReference type="PANTHER" id="PTHR10953">
    <property type="entry name" value="UBIQUITIN-ACTIVATING ENZYME E1"/>
    <property type="match status" value="1"/>
</dbReference>
<dbReference type="GO" id="GO:0005737">
    <property type="term" value="C:cytoplasm"/>
    <property type="evidence" value="ECO:0007669"/>
    <property type="project" value="TreeGrafter"/>
</dbReference>
<dbReference type="GO" id="GO:0016779">
    <property type="term" value="F:nucleotidyltransferase activity"/>
    <property type="evidence" value="ECO:0007669"/>
    <property type="project" value="TreeGrafter"/>
</dbReference>
<dbReference type="NCBIfam" id="NF004281">
    <property type="entry name" value="PRK05690.1"/>
    <property type="match status" value="1"/>
</dbReference>
<dbReference type="SMART" id="SM00450">
    <property type="entry name" value="RHOD"/>
    <property type="match status" value="1"/>
</dbReference>
<dbReference type="RefSeq" id="WP_065247251.1">
    <property type="nucleotide sequence ID" value="NZ_CP012117.1"/>
</dbReference>
<dbReference type="InterPro" id="IPR000594">
    <property type="entry name" value="ThiF_NAD_FAD-bd"/>
</dbReference>
<gene>
    <name evidence="5" type="ORF">DAD186_03530</name>
</gene>
<dbReference type="CDD" id="cd00158">
    <property type="entry name" value="RHOD"/>
    <property type="match status" value="1"/>
</dbReference>
<evidence type="ECO:0000259" key="4">
    <source>
        <dbReference type="PROSITE" id="PS50206"/>
    </source>
</evidence>
<sequence>MVNYASGEAKGELSGAEYRRYSRHLLLPGFTPESQRKLRSAKVAVVGAGGLGSPILQYLAAAGVGSLTVIDADLVDSSNLQRQVIHSEAAVGTPKVASAAHAVHALNQAVHVREVPEVLTPANALATLAGHDLVLDGTDNFPTRYLVSDACEILNVPLIWGSILAFDGQVAVFFGDEGRGVTYRDVHPRPPEPGEVPSCSEAGVLGPLVGVIGSTMAMEALKVLTGLGSPLYGRIQLYSALTGDWTRLDVARRAGRAPVTEIEDLVETCGFPAVEASGAAPVRAEVLSPAEALREAATGRLLIDIREESEAAEGMLPHAVNIPKTQLMEFARGERAGVGPLSEVGDLHGAILHCAGGARSAAAQAELAALGISVANMAGGYVASVTLRP</sequence>
<dbReference type="AlphaFoldDB" id="A0A1B0ZG40"/>
<dbReference type="GO" id="GO:0004792">
    <property type="term" value="F:thiosulfate-cyanide sulfurtransferase activity"/>
    <property type="evidence" value="ECO:0007669"/>
    <property type="project" value="TreeGrafter"/>
</dbReference>
<dbReference type="STRING" id="1630135.DAD186_03530"/>
<accession>A0A1B0ZG40</accession>
<dbReference type="GO" id="GO:0005524">
    <property type="term" value="F:ATP binding"/>
    <property type="evidence" value="ECO:0007669"/>
    <property type="project" value="UniProtKB-KW"/>
</dbReference>
<keyword evidence="1" id="KW-0808">Transferase</keyword>
<dbReference type="CDD" id="cd00757">
    <property type="entry name" value="ThiF_MoeB_HesA_family"/>
    <property type="match status" value="1"/>
</dbReference>
<protein>
    <recommendedName>
        <fullName evidence="4">Rhodanese domain-containing protein</fullName>
    </recommendedName>
</protein>
<dbReference type="Gene3D" id="3.40.250.10">
    <property type="entry name" value="Rhodanese-like domain"/>
    <property type="match status" value="1"/>
</dbReference>
<dbReference type="PATRIC" id="fig|1630135.4.peg.356"/>
<evidence type="ECO:0000256" key="3">
    <source>
        <dbReference type="ARBA" id="ARBA00022840"/>
    </source>
</evidence>